<name>A0ACC2T600_9FUNG</name>
<evidence type="ECO:0000313" key="1">
    <source>
        <dbReference type="EMBL" id="KAJ9070010.1"/>
    </source>
</evidence>
<dbReference type="EMBL" id="QTSX02003597">
    <property type="protein sequence ID" value="KAJ9070010.1"/>
    <property type="molecule type" value="Genomic_DNA"/>
</dbReference>
<keyword evidence="1" id="KW-0418">Kinase</keyword>
<keyword evidence="1" id="KW-0808">Transferase</keyword>
<reference evidence="1" key="1">
    <citation type="submission" date="2022-04" db="EMBL/GenBank/DDBJ databases">
        <title>Genome of the entomopathogenic fungus Entomophthora muscae.</title>
        <authorList>
            <person name="Elya C."/>
            <person name="Lovett B.R."/>
            <person name="Lee E."/>
            <person name="Macias A.M."/>
            <person name="Hajek A.E."/>
            <person name="De Bivort B.L."/>
            <person name="Kasson M.T."/>
            <person name="De Fine Licht H.H."/>
            <person name="Stajich J.E."/>
        </authorList>
    </citation>
    <scope>NUCLEOTIDE SEQUENCE</scope>
    <source>
        <strain evidence="1">Berkeley</strain>
    </source>
</reference>
<dbReference type="Proteomes" id="UP001165960">
    <property type="component" value="Unassembled WGS sequence"/>
</dbReference>
<sequence>MKTPRTSTFVTRLYNLLEEEMYRHVVEWCQNGEHFIIKDLKAFKDHLLSNYFANVNYPSFARQLKMYGFSQVSDARTQKQPSGQRWFRHPSFKRGHQEQLCHVRRVSVTRPAETKSTATSPTELKSCKFCLRGMNTPAYWFLHSCPITNLQSSPPQRASHKFILFPRAPSPFHPRFNLT</sequence>
<keyword evidence="2" id="KW-1185">Reference proteome</keyword>
<comment type="caution">
    <text evidence="1">The sequence shown here is derived from an EMBL/GenBank/DDBJ whole genome shotgun (WGS) entry which is preliminary data.</text>
</comment>
<proteinExistence type="predicted"/>
<evidence type="ECO:0000313" key="2">
    <source>
        <dbReference type="Proteomes" id="UP001165960"/>
    </source>
</evidence>
<gene>
    <name evidence="1" type="primary">SKN7_4</name>
    <name evidence="1" type="ORF">DSO57_1012920</name>
</gene>
<accession>A0ACC2T600</accession>
<protein>
    <submittedName>
        <fullName evidence="1">Kinase-regulated stress-responsive transcription factor skn7</fullName>
    </submittedName>
</protein>
<organism evidence="1 2">
    <name type="scientific">Entomophthora muscae</name>
    <dbReference type="NCBI Taxonomy" id="34485"/>
    <lineage>
        <taxon>Eukaryota</taxon>
        <taxon>Fungi</taxon>
        <taxon>Fungi incertae sedis</taxon>
        <taxon>Zoopagomycota</taxon>
        <taxon>Entomophthoromycotina</taxon>
        <taxon>Entomophthoromycetes</taxon>
        <taxon>Entomophthorales</taxon>
        <taxon>Entomophthoraceae</taxon>
        <taxon>Entomophthora</taxon>
    </lineage>
</organism>